<reference evidence="2" key="1">
    <citation type="submission" date="2021-10" db="EMBL/GenBank/DDBJ databases">
        <title>The complete genome sequence of Leeia sp. TBRC 13508.</title>
        <authorList>
            <person name="Charoenyingcharoen P."/>
            <person name="Yukphan P."/>
        </authorList>
    </citation>
    <scope>NUCLEOTIDE SEQUENCE</scope>
    <source>
        <strain evidence="2">TBRC 13508</strain>
    </source>
</reference>
<gene>
    <name evidence="2" type="ORF">LIN78_04525</name>
</gene>
<evidence type="ECO:0000256" key="1">
    <source>
        <dbReference type="SAM" id="SignalP"/>
    </source>
</evidence>
<keyword evidence="1" id="KW-0732">Signal</keyword>
<feature type="signal peptide" evidence="1">
    <location>
        <begin position="1"/>
        <end position="21"/>
    </location>
</feature>
<sequence length="96" mass="10059">MKKSAFLLAAMLLTMGLMAQADDMCGDKSYYSAVIGQCQGYAGGYWLPGTQRSSTPTQHTPRDYFGAIAADVVTGQASYSSNNYTSAAAAKSAAVQ</sequence>
<dbReference type="Proteomes" id="UP001165395">
    <property type="component" value="Unassembled WGS sequence"/>
</dbReference>
<keyword evidence="3" id="KW-1185">Reference proteome</keyword>
<name>A0ABS8D3P9_9NEIS</name>
<protein>
    <submittedName>
        <fullName evidence="2">Uncharacterized protein</fullName>
    </submittedName>
</protein>
<dbReference type="EMBL" id="JAJBZT010000002">
    <property type="protein sequence ID" value="MCB6182814.1"/>
    <property type="molecule type" value="Genomic_DNA"/>
</dbReference>
<comment type="caution">
    <text evidence="2">The sequence shown here is derived from an EMBL/GenBank/DDBJ whole genome shotgun (WGS) entry which is preliminary data.</text>
</comment>
<feature type="chain" id="PRO_5045050670" evidence="1">
    <location>
        <begin position="22"/>
        <end position="96"/>
    </location>
</feature>
<dbReference type="RefSeq" id="WP_227178924.1">
    <property type="nucleotide sequence ID" value="NZ_JAJBZT010000002.1"/>
</dbReference>
<accession>A0ABS8D3P9</accession>
<evidence type="ECO:0000313" key="3">
    <source>
        <dbReference type="Proteomes" id="UP001165395"/>
    </source>
</evidence>
<evidence type="ECO:0000313" key="2">
    <source>
        <dbReference type="EMBL" id="MCB6182814.1"/>
    </source>
</evidence>
<proteinExistence type="predicted"/>
<organism evidence="2 3">
    <name type="scientific">Leeia speluncae</name>
    <dbReference type="NCBI Taxonomy" id="2884804"/>
    <lineage>
        <taxon>Bacteria</taxon>
        <taxon>Pseudomonadati</taxon>
        <taxon>Pseudomonadota</taxon>
        <taxon>Betaproteobacteria</taxon>
        <taxon>Neisseriales</taxon>
        <taxon>Leeiaceae</taxon>
        <taxon>Leeia</taxon>
    </lineage>
</organism>